<evidence type="ECO:0000313" key="7">
    <source>
        <dbReference type="EMBL" id="MFC3120984.1"/>
    </source>
</evidence>
<organism evidence="7 8">
    <name type="scientific">Agaribacter flavus</name>
    <dbReference type="NCBI Taxonomy" id="1902781"/>
    <lineage>
        <taxon>Bacteria</taxon>
        <taxon>Pseudomonadati</taxon>
        <taxon>Pseudomonadota</taxon>
        <taxon>Gammaproteobacteria</taxon>
        <taxon>Alteromonadales</taxon>
        <taxon>Alteromonadaceae</taxon>
        <taxon>Agaribacter</taxon>
    </lineage>
</organism>
<dbReference type="InterPro" id="IPR036852">
    <property type="entry name" value="Peptidase_S8/S53_dom_sf"/>
</dbReference>
<dbReference type="Proteomes" id="UP001595478">
    <property type="component" value="Unassembled WGS sequence"/>
</dbReference>
<dbReference type="InterPro" id="IPR051048">
    <property type="entry name" value="Peptidase_S8/S53_subtilisin"/>
</dbReference>
<dbReference type="PANTHER" id="PTHR43399">
    <property type="entry name" value="SUBTILISIN-RELATED"/>
    <property type="match status" value="1"/>
</dbReference>
<evidence type="ECO:0000313" key="8">
    <source>
        <dbReference type="Proteomes" id="UP001595478"/>
    </source>
</evidence>
<dbReference type="SUPFAM" id="SSF52743">
    <property type="entry name" value="Subtilisin-like"/>
    <property type="match status" value="1"/>
</dbReference>
<comment type="caution">
    <text evidence="7">The sequence shown here is derived from an EMBL/GenBank/DDBJ whole genome shotgun (WGS) entry which is preliminary data.</text>
</comment>
<sequence>MTAKAQSRKSYIITTSEDINVNEIADDKVGLQLRRGGILAVAAAGNSGRTNRPYVGNPARCPSFLAVSAVDSNIRRANFSSFGPQVELAAPGVGIWSTTHDGHYGKKNGTSMACPHVAGVAALNKARRPAMTGDQIRRRLHRTARDVGISGRAPFYGYGLVNAYRSVR</sequence>
<comment type="similarity">
    <text evidence="1 5">Belongs to the peptidase S8 family.</text>
</comment>
<keyword evidence="8" id="KW-1185">Reference proteome</keyword>
<dbReference type="RefSeq" id="WP_376919122.1">
    <property type="nucleotide sequence ID" value="NZ_JBHRSW010000006.1"/>
</dbReference>
<keyword evidence="3" id="KW-0378">Hydrolase</keyword>
<dbReference type="Pfam" id="PF00082">
    <property type="entry name" value="Peptidase_S8"/>
    <property type="match status" value="1"/>
</dbReference>
<proteinExistence type="inferred from homology"/>
<feature type="domain" description="Peptidase S8/S53" evidence="6">
    <location>
        <begin position="33"/>
        <end position="159"/>
    </location>
</feature>
<keyword evidence="4" id="KW-0720">Serine protease</keyword>
<name>A0ABV7FNQ6_9ALTE</name>
<keyword evidence="2" id="KW-0645">Protease</keyword>
<dbReference type="InterPro" id="IPR000209">
    <property type="entry name" value="Peptidase_S8/S53_dom"/>
</dbReference>
<dbReference type="InterPro" id="IPR023828">
    <property type="entry name" value="Peptidase_S8_Ser-AS"/>
</dbReference>
<protein>
    <submittedName>
        <fullName evidence="7">S8 family serine peptidase</fullName>
    </submittedName>
</protein>
<comment type="caution">
    <text evidence="5">Lacks conserved residue(s) required for the propagation of feature annotation.</text>
</comment>
<evidence type="ECO:0000256" key="1">
    <source>
        <dbReference type="ARBA" id="ARBA00011073"/>
    </source>
</evidence>
<dbReference type="PROSITE" id="PS51892">
    <property type="entry name" value="SUBTILASE"/>
    <property type="match status" value="1"/>
</dbReference>
<evidence type="ECO:0000256" key="2">
    <source>
        <dbReference type="ARBA" id="ARBA00022670"/>
    </source>
</evidence>
<dbReference type="PANTHER" id="PTHR43399:SF4">
    <property type="entry name" value="CELL WALL-ASSOCIATED PROTEASE"/>
    <property type="match status" value="1"/>
</dbReference>
<dbReference type="EMBL" id="JBHRSW010000006">
    <property type="protein sequence ID" value="MFC3120984.1"/>
    <property type="molecule type" value="Genomic_DNA"/>
</dbReference>
<evidence type="ECO:0000256" key="3">
    <source>
        <dbReference type="ARBA" id="ARBA00022801"/>
    </source>
</evidence>
<reference evidence="8" key="1">
    <citation type="journal article" date="2019" name="Int. J. Syst. Evol. Microbiol.">
        <title>The Global Catalogue of Microorganisms (GCM) 10K type strain sequencing project: providing services to taxonomists for standard genome sequencing and annotation.</title>
        <authorList>
            <consortium name="The Broad Institute Genomics Platform"/>
            <consortium name="The Broad Institute Genome Sequencing Center for Infectious Disease"/>
            <person name="Wu L."/>
            <person name="Ma J."/>
        </authorList>
    </citation>
    <scope>NUCLEOTIDE SEQUENCE [LARGE SCALE GENOMIC DNA]</scope>
    <source>
        <strain evidence="8">KCTC 52473</strain>
    </source>
</reference>
<evidence type="ECO:0000256" key="5">
    <source>
        <dbReference type="PROSITE-ProRule" id="PRU01240"/>
    </source>
</evidence>
<accession>A0ABV7FNQ6</accession>
<evidence type="ECO:0000256" key="4">
    <source>
        <dbReference type="ARBA" id="ARBA00022825"/>
    </source>
</evidence>
<dbReference type="Gene3D" id="3.40.50.200">
    <property type="entry name" value="Peptidase S8/S53 domain"/>
    <property type="match status" value="1"/>
</dbReference>
<evidence type="ECO:0000259" key="6">
    <source>
        <dbReference type="Pfam" id="PF00082"/>
    </source>
</evidence>
<dbReference type="PROSITE" id="PS00138">
    <property type="entry name" value="SUBTILASE_SER"/>
    <property type="match status" value="1"/>
</dbReference>
<gene>
    <name evidence="7" type="ORF">ACFOHL_05095</name>
</gene>